<evidence type="ECO:0000256" key="1">
    <source>
        <dbReference type="ARBA" id="ARBA00007665"/>
    </source>
</evidence>
<dbReference type="AlphaFoldDB" id="A0AAE7JPJ2"/>
<protein>
    <submittedName>
        <fullName evidence="3">Translation regulator, IMPACT family (UPF0029 domain)</fullName>
    </submittedName>
</protein>
<evidence type="ECO:0000259" key="2">
    <source>
        <dbReference type="Pfam" id="PF01205"/>
    </source>
</evidence>
<dbReference type="EMBL" id="CP053832">
    <property type="protein sequence ID" value="QKF84518.1"/>
    <property type="molecule type" value="Genomic_DNA"/>
</dbReference>
<gene>
    <name evidence="3" type="ORF">CURT_1037</name>
</gene>
<evidence type="ECO:0000313" key="4">
    <source>
        <dbReference type="Proteomes" id="UP000509722"/>
    </source>
</evidence>
<sequence>MQTVNSEYYAKQEIKKSTFLSFLVPYELFDKTHERLKAEHPKAVHIVWAYRFYNKYLQIVENQSDDGEPKGTSGPPALNSLRGADIINAGVFIVRYFGGIKLGTGGLVRAYSSSVNLAISQAELIDFEIKDSCSFFVPFSLISRFEYFLDKEDLKCQKEFGNFGACIEISVNKDEFIKFYDFCKVFLIDEFKFLSIPLFAKDILKDFND</sequence>
<name>A0AAE7JPJ2_9BACT</name>
<dbReference type="Proteomes" id="UP000509722">
    <property type="component" value="Chromosome"/>
</dbReference>
<dbReference type="InterPro" id="IPR023582">
    <property type="entry name" value="Impact"/>
</dbReference>
<dbReference type="RefSeq" id="WP_018713211.1">
    <property type="nucleotide sequence ID" value="NZ_CP053832.1"/>
</dbReference>
<dbReference type="PANTHER" id="PTHR16301">
    <property type="entry name" value="IMPACT-RELATED"/>
    <property type="match status" value="1"/>
</dbReference>
<accession>A0AAE7JPJ2</accession>
<dbReference type="InterPro" id="IPR020568">
    <property type="entry name" value="Ribosomal_Su5_D2-typ_SF"/>
</dbReference>
<dbReference type="Gene3D" id="3.30.230.30">
    <property type="entry name" value="Impact, N-terminal domain"/>
    <property type="match status" value="1"/>
</dbReference>
<reference evidence="3 4" key="1">
    <citation type="submission" date="2020-05" db="EMBL/GenBank/DDBJ databases">
        <title>Complete genome sequencing of Campylobacter and Arcobacter type strains.</title>
        <authorList>
            <person name="Miller W.G."/>
            <person name="Yee E."/>
        </authorList>
    </citation>
    <scope>NUCLEOTIDE SEQUENCE [LARGE SCALE GENOMIC DNA]</scope>
    <source>
        <strain evidence="3 4">LMG 6451</strain>
    </source>
</reference>
<dbReference type="GO" id="GO:0006446">
    <property type="term" value="P:regulation of translational initiation"/>
    <property type="evidence" value="ECO:0007669"/>
    <property type="project" value="TreeGrafter"/>
</dbReference>
<proteinExistence type="inferred from homology"/>
<dbReference type="GO" id="GO:0005737">
    <property type="term" value="C:cytoplasm"/>
    <property type="evidence" value="ECO:0007669"/>
    <property type="project" value="TreeGrafter"/>
</dbReference>
<dbReference type="InterPro" id="IPR036956">
    <property type="entry name" value="Impact_N_sf"/>
</dbReference>
<dbReference type="PANTHER" id="PTHR16301:SF20">
    <property type="entry name" value="IMPACT FAMILY MEMBER YIGZ"/>
    <property type="match status" value="1"/>
</dbReference>
<dbReference type="GeneID" id="77175939"/>
<evidence type="ECO:0000313" key="3">
    <source>
        <dbReference type="EMBL" id="QKF84518.1"/>
    </source>
</evidence>
<dbReference type="InterPro" id="IPR001498">
    <property type="entry name" value="Impact_N"/>
</dbReference>
<organism evidence="3 4">
    <name type="scientific">Campylobacter ureolyticus</name>
    <dbReference type="NCBI Taxonomy" id="827"/>
    <lineage>
        <taxon>Bacteria</taxon>
        <taxon>Pseudomonadati</taxon>
        <taxon>Campylobacterota</taxon>
        <taxon>Epsilonproteobacteria</taxon>
        <taxon>Campylobacterales</taxon>
        <taxon>Campylobacteraceae</taxon>
        <taxon>Campylobacter</taxon>
    </lineage>
</organism>
<dbReference type="Pfam" id="PF01205">
    <property type="entry name" value="Impact_N"/>
    <property type="match status" value="1"/>
</dbReference>
<feature type="domain" description="Impact N-terminal" evidence="2">
    <location>
        <begin position="15"/>
        <end position="119"/>
    </location>
</feature>
<dbReference type="SUPFAM" id="SSF54211">
    <property type="entry name" value="Ribosomal protein S5 domain 2-like"/>
    <property type="match status" value="1"/>
</dbReference>
<comment type="similarity">
    <text evidence="1">Belongs to the IMPACT family.</text>
</comment>